<dbReference type="AlphaFoldDB" id="C2ELE5"/>
<accession>C2ELE5</accession>
<reference evidence="2 3" key="1">
    <citation type="submission" date="2009-01" db="EMBL/GenBank/DDBJ databases">
        <authorList>
            <person name="Qin X."/>
            <person name="Bachman B."/>
            <person name="Battles P."/>
            <person name="Bell A."/>
            <person name="Bess C."/>
            <person name="Bickham C."/>
            <person name="Chaboub L."/>
            <person name="Chen D."/>
            <person name="Coyle M."/>
            <person name="Deiros D.R."/>
            <person name="Dinh H."/>
            <person name="Forbes L."/>
            <person name="Fowler G."/>
            <person name="Francisco L."/>
            <person name="Fu Q."/>
            <person name="Gubbala S."/>
            <person name="Hale W."/>
            <person name="Han Y."/>
            <person name="Hemphill L."/>
            <person name="Highlander S.K."/>
            <person name="Hirani K."/>
            <person name="Hogues M."/>
            <person name="Jackson L."/>
            <person name="Jakkamsetti A."/>
            <person name="Javaid M."/>
            <person name="Jiang H."/>
            <person name="Korchina V."/>
            <person name="Kovar C."/>
            <person name="Lara F."/>
            <person name="Lee S."/>
            <person name="Mata R."/>
            <person name="Mathew T."/>
            <person name="Moen C."/>
            <person name="Morales K."/>
            <person name="Munidasa M."/>
            <person name="Nazareth L."/>
            <person name="Ngo R."/>
            <person name="Nguyen L."/>
            <person name="Okwuonu G."/>
            <person name="Ongeri F."/>
            <person name="Patil S."/>
            <person name="Petrosino J."/>
            <person name="Pham C."/>
            <person name="Pham P."/>
            <person name="Pu L.-L."/>
            <person name="Puazo M."/>
            <person name="Raj R."/>
            <person name="Reid J."/>
            <person name="Rouhana J."/>
            <person name="Saada N."/>
            <person name="Shang Y."/>
            <person name="Simmons D."/>
            <person name="Thornton R."/>
            <person name="Warren J."/>
            <person name="Weissenberger G."/>
            <person name="Zhang J."/>
            <person name="Zhang L."/>
            <person name="Zhou C."/>
            <person name="Zhu D."/>
            <person name="Muzny D."/>
            <person name="Worley K."/>
            <person name="Gibbs R."/>
        </authorList>
    </citation>
    <scope>NUCLEOTIDE SEQUENCE [LARGE SCALE GENOMIC DNA]</scope>
    <source>
        <strain evidence="2 3">DSM 16047</strain>
    </source>
</reference>
<evidence type="ECO:0000256" key="1">
    <source>
        <dbReference type="SAM" id="SignalP"/>
    </source>
</evidence>
<evidence type="ECO:0000313" key="2">
    <source>
        <dbReference type="EMBL" id="EEJ72593.1"/>
    </source>
</evidence>
<evidence type="ECO:0000313" key="3">
    <source>
        <dbReference type="Proteomes" id="UP000005583"/>
    </source>
</evidence>
<name>C2ELE5_9LACO</name>
<dbReference type="RefSeq" id="WP_007125023.1">
    <property type="nucleotide sequence ID" value="NZ_AZFO01000020.1"/>
</dbReference>
<keyword evidence="1" id="KW-0732">Signal</keyword>
<dbReference type="OrthoDB" id="10007441at2"/>
<dbReference type="EMBL" id="ACGU01000032">
    <property type="protein sequence ID" value="EEJ72593.1"/>
    <property type="molecule type" value="Genomic_DNA"/>
</dbReference>
<gene>
    <name evidence="2" type="ORF">HMPREF0548_0491</name>
</gene>
<dbReference type="PROSITE" id="PS51257">
    <property type="entry name" value="PROKAR_LIPOPROTEIN"/>
    <property type="match status" value="1"/>
</dbReference>
<organism evidence="2 3">
    <name type="scientific">Lactobacillus ultunensis DSM 16047</name>
    <dbReference type="NCBI Taxonomy" id="525365"/>
    <lineage>
        <taxon>Bacteria</taxon>
        <taxon>Bacillati</taxon>
        <taxon>Bacillota</taxon>
        <taxon>Bacilli</taxon>
        <taxon>Lactobacillales</taxon>
        <taxon>Lactobacillaceae</taxon>
        <taxon>Lactobacillus</taxon>
    </lineage>
</organism>
<protein>
    <submittedName>
        <fullName evidence="2">Uncharacterized protein</fullName>
    </submittedName>
</protein>
<sequence>MQETKLHVKKRRKRYLTLLTVMLMMAGCGAGLAGSSNMALAKGKSHESVAAKNSKGYTKGEHNATASWQNVKDVYNIDSFKGWVKPGMDFDGYLQFPNLSKHPPKGFKYSVFGGSKSNWMVDTADGNMPLYKFSDSDKGHVGIMYKNAAYYYDAKTMKRKPVSIRLTVTNWKRDNRSANCYLRFHQHNIALSVLGNKITTVHIDVIGAKGKKIPLSFWDVDYGQHIQIKHWIKAYHTTPTKIVYERNGWFGGADGPVLTPAIEGTVLSNDPEGAFGSTINTNNLDVSFGTNAFVSDVKDYDRSNRPHAVKPSATIGTNKAIKKKVKLGSFGNYFTIGSNKNAQPWHIPKRLVGKYAGLKEKGTKVGKDWVKNLKVPKPQGSFYYNIRNVVYWQTAEDLANYGWADNDFDPGLDINRVRVYKQSSDGGKMVDKTSFFKISQGKHSVKVLAKPGALKKGAFYNGIYNVVIKVTPNSKFNYNRKKGEKFVGIVHNKAQYVVDYKHKKRNKKITWTGKTNQVTVTVTGGKKPKPEHIPDSPGRGAKWVYKRKEGTTGKNSWDMSNYDNGTVVAGQELHYRLAFRIKALQDTANEKKKYSAATITDHLPSYLDGSTVKNAKVSFGSPNGGVSASGGQTITADASPFLQQMKGGGVLYLNFKI</sequence>
<feature type="chain" id="PRO_5039141301" evidence="1">
    <location>
        <begin position="34"/>
        <end position="657"/>
    </location>
</feature>
<dbReference type="PATRIC" id="fig|525365.8.peg.807"/>
<feature type="signal peptide" evidence="1">
    <location>
        <begin position="1"/>
        <end position="33"/>
    </location>
</feature>
<keyword evidence="3" id="KW-1185">Reference proteome</keyword>
<proteinExistence type="predicted"/>
<dbReference type="Proteomes" id="UP000005583">
    <property type="component" value="Unassembled WGS sequence"/>
</dbReference>
<comment type="caution">
    <text evidence="2">The sequence shown here is derived from an EMBL/GenBank/DDBJ whole genome shotgun (WGS) entry which is preliminary data.</text>
</comment>
<dbReference type="HOGENOM" id="CLU_417265_0_0_9"/>